<dbReference type="OrthoDB" id="5571448at2"/>
<dbReference type="InterPro" id="IPR024685">
    <property type="entry name" value="Adenylate_cyclase_1_N"/>
</dbReference>
<reference evidence="2 3" key="1">
    <citation type="submission" date="2019-06" db="EMBL/GenBank/DDBJ databases">
        <title>Whole genome sequence for Cellvibrionaceae sp. R142.</title>
        <authorList>
            <person name="Wang G."/>
        </authorList>
    </citation>
    <scope>NUCLEOTIDE SEQUENCE [LARGE SCALE GENOMIC DNA]</scope>
    <source>
        <strain evidence="2 3">R142</strain>
    </source>
</reference>
<dbReference type="AlphaFoldDB" id="A0A545T0P9"/>
<dbReference type="PANTHER" id="PTHR38760:SF1">
    <property type="entry name" value="ADENYLATE CYCLASE"/>
    <property type="match status" value="1"/>
</dbReference>
<gene>
    <name evidence="2" type="ORF">FKG94_20815</name>
</gene>
<dbReference type="Pfam" id="PF01295">
    <property type="entry name" value="Adenylate_cycl"/>
    <property type="match status" value="1"/>
</dbReference>
<evidence type="ECO:0000259" key="1">
    <source>
        <dbReference type="Pfam" id="PF12633"/>
    </source>
</evidence>
<comment type="caution">
    <text evidence="2">The sequence shown here is derived from an EMBL/GenBank/DDBJ whole genome shotgun (WGS) entry which is preliminary data.</text>
</comment>
<dbReference type="PANTHER" id="PTHR38760">
    <property type="entry name" value="ADENYLATE CYCLASE"/>
    <property type="match status" value="1"/>
</dbReference>
<accession>A0A545T0P9</accession>
<evidence type="ECO:0000313" key="2">
    <source>
        <dbReference type="EMBL" id="TQV70771.1"/>
    </source>
</evidence>
<dbReference type="GO" id="GO:0006171">
    <property type="term" value="P:cAMP biosynthetic process"/>
    <property type="evidence" value="ECO:0007669"/>
    <property type="project" value="InterPro"/>
</dbReference>
<dbReference type="Proteomes" id="UP000319732">
    <property type="component" value="Unassembled WGS sequence"/>
</dbReference>
<dbReference type="EMBL" id="VHSG01000023">
    <property type="protein sequence ID" value="TQV70771.1"/>
    <property type="molecule type" value="Genomic_DNA"/>
</dbReference>
<sequence length="957" mass="109464">MQPQKISTESIDEGLDRKLLSAIRTRFLTLNEARIERTRSALAERQQIFLDLLPLLFHTNHPMLPGYVSHQTPCGVAAYTPSAEELQLARSLARSFHQHREPHKKRQVQALFIMGSVGTVAHSDSSDMDIWVCHKPGLEAAALSDLDHKCQQLSRWAAQLGLEAHFFLMDCERFRKGHLASLDSEGSGSAQRYLLLDEFYRTGLLIAGRAPLWWFNPTGRERDYDTYTETLLGKRFMRAADVVDFGSIAAIPGGEFIGAGVWQLYKGIESPYKSVLKLMLLECYAAEHPDISPLSLTFKQLIYDGHTDVNELDPYVMVYRRLETYLTSREEFERLELLRRCFYFKVNKPLTKALTGRTKSWQRSLLEKLVKEWGWDANQLRLLDARPQWKAQQVMEERQLLVNEFTNSYRFLVDFARQTHINAAISAEELNILGRKLHAAFERKAGKVEWINPHISQDLSEPFITFVEEKREVVGSFQLGTVWTAYAEAPSGQPFQTEQAIKQSRDLVELITWCHCNGVLTQQTRCEVSSSLDNLSAGALLQTLQAVQRWLPLPLSPVPHESFQHQAYSLSLLLLINVGTDPHHHLHQKGIHRLSGHVDPLGFSGLRENLISTIDLISLNSWNEVGTHHFGNHALLNCLLHYLRLTPPDSNRPLPQLTIRCLNTNRGVAISQRVEELLRDVAACFYSGTRPSNTRYLFEMSGDYYSLQFRDNQPHISHLHDNEGLMEHLGQAQASYSPLMVDRYALRGNPLSIIADLANDTAIQIFYRQLDDTEADVYVVDEKGSILQMRAPFLNHQTLLRPLHRFIRAVIDRQSVESDLLQDGFGIYPIDFYELMSGAQGTTHCERRSVNTDLNKLNFFNVQVIADINYTGEICYTIYCDQKEFSELDFGENLFDAVAQHILSRRSNDERYPCHITDLDLSNCRMQLAPEGRLQISHYLRIKADLEMQLNLSLQSV</sequence>
<name>A0A545T0P9_9GAMM</name>
<organism evidence="2 3">
    <name type="scientific">Exilibacterium tricleocarpae</name>
    <dbReference type="NCBI Taxonomy" id="2591008"/>
    <lineage>
        <taxon>Bacteria</taxon>
        <taxon>Pseudomonadati</taxon>
        <taxon>Pseudomonadota</taxon>
        <taxon>Gammaproteobacteria</taxon>
        <taxon>Cellvibrionales</taxon>
        <taxon>Cellvibrionaceae</taxon>
        <taxon>Exilibacterium</taxon>
    </lineage>
</organism>
<dbReference type="RefSeq" id="WP_142928872.1">
    <property type="nucleotide sequence ID" value="NZ_ML660101.1"/>
</dbReference>
<evidence type="ECO:0000313" key="3">
    <source>
        <dbReference type="Proteomes" id="UP000319732"/>
    </source>
</evidence>
<dbReference type="InterPro" id="IPR000274">
    <property type="entry name" value="Adenylate_cyclase_1"/>
</dbReference>
<proteinExistence type="predicted"/>
<feature type="domain" description="Adenylate cyclase class-I N-terminal" evidence="1">
    <location>
        <begin position="20"/>
        <end position="214"/>
    </location>
</feature>
<protein>
    <submittedName>
        <fullName evidence="2">Class I adenylate cyclase</fullName>
    </submittedName>
</protein>
<dbReference type="GO" id="GO:0004016">
    <property type="term" value="F:adenylate cyclase activity"/>
    <property type="evidence" value="ECO:0007669"/>
    <property type="project" value="InterPro"/>
</dbReference>
<dbReference type="PIRSF" id="PIRSF001444">
    <property type="entry name" value="Adenylate_cycl"/>
    <property type="match status" value="1"/>
</dbReference>
<dbReference type="Pfam" id="PF12633">
    <property type="entry name" value="Adenyl_cycl_N"/>
    <property type="match status" value="1"/>
</dbReference>
<keyword evidence="3" id="KW-1185">Reference proteome</keyword>